<dbReference type="EMBL" id="MLAK01001282">
    <property type="protein sequence ID" value="OHS94886.1"/>
    <property type="molecule type" value="Genomic_DNA"/>
</dbReference>
<dbReference type="GO" id="GO:0005509">
    <property type="term" value="F:calcium ion binding"/>
    <property type="evidence" value="ECO:0007669"/>
    <property type="project" value="InterPro"/>
</dbReference>
<accession>A0A1J4J6M4</accession>
<feature type="region of interest" description="Disordered" evidence="5">
    <location>
        <begin position="311"/>
        <end position="349"/>
    </location>
</feature>
<sequence>MFGLFLLFAIAVRCDETDLPFDNDDDEILDHEQDKPDQQDEDQDIADDEKDIQPTPTPQPERVRIPISQLFGKLEFGVVILLVVYVAFYISGQKILKTKTQAIYEIFSPLIRKYFAVMPRDFTIMSNNEVAIYFSGRTGYIGGICTIKYKRCCDILGILYSIFMGEHQTITFDILLEPKYQPSGIFTISKDKPYFADDFKLKQKNLPNKLQCFHDLGKESHQFLEIITPFIKKHKNSVELIEISDNNRFEYENNGKFVVHMEFRIVGSEADFINEELIDFVMKVSDKFDTVQFPFEIQSANQRLREKLIKERTQEKEEEKPISKEEEEKLARKREKREQGKFKPRFKRA</sequence>
<dbReference type="Proteomes" id="UP000179807">
    <property type="component" value="Unassembled WGS sequence"/>
</dbReference>
<dbReference type="InterPro" id="IPR012879">
    <property type="entry name" value="CCDC47"/>
</dbReference>
<evidence type="ECO:0000256" key="6">
    <source>
        <dbReference type="SAM" id="SignalP"/>
    </source>
</evidence>
<keyword evidence="4" id="KW-0472">Membrane</keyword>
<dbReference type="RefSeq" id="XP_068348023.1">
    <property type="nucleotide sequence ID" value="XM_068495684.1"/>
</dbReference>
<evidence type="ECO:0000313" key="7">
    <source>
        <dbReference type="EMBL" id="OHS94886.1"/>
    </source>
</evidence>
<feature type="signal peptide" evidence="6">
    <location>
        <begin position="1"/>
        <end position="16"/>
    </location>
</feature>
<dbReference type="OrthoDB" id="10569335at2759"/>
<dbReference type="PANTHER" id="PTHR12883">
    <property type="entry name" value="ADIPOCYTE-SPECIFIC PROTEIN 4-RELATED"/>
    <property type="match status" value="1"/>
</dbReference>
<feature type="compositionally biased region" description="Basic and acidic residues" evidence="5">
    <location>
        <begin position="311"/>
        <end position="341"/>
    </location>
</feature>
<evidence type="ECO:0000256" key="2">
    <source>
        <dbReference type="ARBA" id="ARBA00022692"/>
    </source>
</evidence>
<organism evidence="7 8">
    <name type="scientific">Tritrichomonas foetus</name>
    <dbReference type="NCBI Taxonomy" id="1144522"/>
    <lineage>
        <taxon>Eukaryota</taxon>
        <taxon>Metamonada</taxon>
        <taxon>Parabasalia</taxon>
        <taxon>Tritrichomonadida</taxon>
        <taxon>Tritrichomonadidae</taxon>
        <taxon>Tritrichomonas</taxon>
    </lineage>
</organism>
<reference evidence="7" key="1">
    <citation type="submission" date="2016-10" db="EMBL/GenBank/DDBJ databases">
        <authorList>
            <person name="Benchimol M."/>
            <person name="Almeida L.G."/>
            <person name="Vasconcelos A.T."/>
            <person name="Perreira-Neves A."/>
            <person name="Rosa I.A."/>
            <person name="Tasca T."/>
            <person name="Bogo M.R."/>
            <person name="de Souza W."/>
        </authorList>
    </citation>
    <scope>NUCLEOTIDE SEQUENCE [LARGE SCALE GENOMIC DNA]</scope>
    <source>
        <strain evidence="7">K</strain>
    </source>
</reference>
<dbReference type="GO" id="GO:0016020">
    <property type="term" value="C:membrane"/>
    <property type="evidence" value="ECO:0007669"/>
    <property type="project" value="UniProtKB-SubCell"/>
</dbReference>
<keyword evidence="3" id="KW-1133">Transmembrane helix</keyword>
<dbReference type="GO" id="GO:0005783">
    <property type="term" value="C:endoplasmic reticulum"/>
    <property type="evidence" value="ECO:0007669"/>
    <property type="project" value="InterPro"/>
</dbReference>
<comment type="caution">
    <text evidence="7">The sequence shown here is derived from an EMBL/GenBank/DDBJ whole genome shotgun (WGS) entry which is preliminary data.</text>
</comment>
<proteinExistence type="predicted"/>
<evidence type="ECO:0000256" key="4">
    <source>
        <dbReference type="ARBA" id="ARBA00023136"/>
    </source>
</evidence>
<keyword evidence="6" id="KW-0732">Signal</keyword>
<dbReference type="GeneID" id="94830388"/>
<name>A0A1J4J6M4_9EUKA</name>
<keyword evidence="8" id="KW-1185">Reference proteome</keyword>
<evidence type="ECO:0000313" key="8">
    <source>
        <dbReference type="Proteomes" id="UP000179807"/>
    </source>
</evidence>
<dbReference type="GO" id="GO:0032469">
    <property type="term" value="P:endoplasmic reticulum calcium ion homeostasis"/>
    <property type="evidence" value="ECO:0007669"/>
    <property type="project" value="InterPro"/>
</dbReference>
<keyword evidence="2" id="KW-0812">Transmembrane</keyword>
<dbReference type="AlphaFoldDB" id="A0A1J4J6M4"/>
<dbReference type="PANTHER" id="PTHR12883:SF0">
    <property type="entry name" value="PAT COMPLEX SUBUNIT CCDC47"/>
    <property type="match status" value="1"/>
</dbReference>
<feature type="region of interest" description="Disordered" evidence="5">
    <location>
        <begin position="23"/>
        <end position="43"/>
    </location>
</feature>
<protein>
    <submittedName>
        <fullName evidence="7">Uncharacterized protein</fullName>
    </submittedName>
</protein>
<feature type="chain" id="PRO_5012633775" evidence="6">
    <location>
        <begin position="17"/>
        <end position="349"/>
    </location>
</feature>
<dbReference type="VEuPathDB" id="TrichDB:TRFO_10825"/>
<evidence type="ECO:0000256" key="3">
    <source>
        <dbReference type="ARBA" id="ARBA00022989"/>
    </source>
</evidence>
<gene>
    <name evidence="7" type="ORF">TRFO_10825</name>
</gene>
<dbReference type="Pfam" id="PF07946">
    <property type="entry name" value="CCDC47"/>
    <property type="match status" value="1"/>
</dbReference>
<comment type="subcellular location">
    <subcellularLocation>
        <location evidence="1">Membrane</location>
        <topology evidence="1">Single-pass membrane protein</topology>
    </subcellularLocation>
</comment>
<evidence type="ECO:0000256" key="1">
    <source>
        <dbReference type="ARBA" id="ARBA00004167"/>
    </source>
</evidence>
<evidence type="ECO:0000256" key="5">
    <source>
        <dbReference type="SAM" id="MobiDB-lite"/>
    </source>
</evidence>